<dbReference type="InterPro" id="IPR044492">
    <property type="entry name" value="P_typ_ATPase_HD_dom"/>
</dbReference>
<dbReference type="Pfam" id="PF13246">
    <property type="entry name" value="Cation_ATPase"/>
    <property type="match status" value="1"/>
</dbReference>
<keyword evidence="4 11" id="KW-0812">Transmembrane</keyword>
<feature type="transmembrane region" description="Helical" evidence="11">
    <location>
        <begin position="709"/>
        <end position="729"/>
    </location>
</feature>
<dbReference type="InterPro" id="IPR059000">
    <property type="entry name" value="ATPase_P-type_domA"/>
</dbReference>
<dbReference type="PRINTS" id="PR00119">
    <property type="entry name" value="CATATPASE"/>
</dbReference>
<dbReference type="InterPro" id="IPR018303">
    <property type="entry name" value="ATPase_P-typ_P_site"/>
</dbReference>
<evidence type="ECO:0000256" key="4">
    <source>
        <dbReference type="ARBA" id="ARBA00022692"/>
    </source>
</evidence>
<gene>
    <name evidence="13" type="ORF">H8Z77_05390</name>
</gene>
<dbReference type="Gene3D" id="2.70.150.10">
    <property type="entry name" value="Calcium-transporting ATPase, cytoplasmic transduction domain A"/>
    <property type="match status" value="1"/>
</dbReference>
<keyword evidence="5" id="KW-0547">Nucleotide-binding</keyword>
<dbReference type="Pfam" id="PF00689">
    <property type="entry name" value="Cation_ATPase_C"/>
    <property type="match status" value="1"/>
</dbReference>
<keyword evidence="6" id="KW-0067">ATP-binding</keyword>
<feature type="transmembrane region" description="Helical" evidence="11">
    <location>
        <begin position="242"/>
        <end position="260"/>
    </location>
</feature>
<reference evidence="13 14" key="1">
    <citation type="submission" date="2020-08" db="EMBL/GenBank/DDBJ databases">
        <title>Genome public.</title>
        <authorList>
            <person name="Liu C."/>
            <person name="Sun Q."/>
        </authorList>
    </citation>
    <scope>NUCLEOTIDE SEQUENCE [LARGE SCALE GENOMIC DNA]</scope>
    <source>
        <strain evidence="13 14">NSJ-27</strain>
    </source>
</reference>
<comment type="similarity">
    <text evidence="2">Belongs to the cation transport ATPase (P-type) (TC 3.A.3) family. Type IIA subfamily.</text>
</comment>
<dbReference type="SFLD" id="SFLDG00002">
    <property type="entry name" value="C1.7:_P-type_atpase_like"/>
    <property type="match status" value="1"/>
</dbReference>
<keyword evidence="14" id="KW-1185">Reference proteome</keyword>
<dbReference type="InterPro" id="IPR023299">
    <property type="entry name" value="ATPase_P-typ_cyto_dom_N"/>
</dbReference>
<dbReference type="SMART" id="SM00831">
    <property type="entry name" value="Cation_ATPase_N"/>
    <property type="match status" value="1"/>
</dbReference>
<dbReference type="SUPFAM" id="SSF81660">
    <property type="entry name" value="Metal cation-transporting ATPase, ATP-binding domain N"/>
    <property type="match status" value="1"/>
</dbReference>
<evidence type="ECO:0000313" key="13">
    <source>
        <dbReference type="EMBL" id="MBC5787459.1"/>
    </source>
</evidence>
<dbReference type="InterPro" id="IPR050510">
    <property type="entry name" value="Cation_transp_ATPase_P-type"/>
</dbReference>
<protein>
    <submittedName>
        <fullName evidence="13">Cation-translocating P-type ATPase</fullName>
    </submittedName>
</protein>
<feature type="transmembrane region" description="Helical" evidence="11">
    <location>
        <begin position="824"/>
        <end position="843"/>
    </location>
</feature>
<dbReference type="Proteomes" id="UP000649151">
    <property type="component" value="Unassembled WGS sequence"/>
</dbReference>
<evidence type="ECO:0000256" key="2">
    <source>
        <dbReference type="ARBA" id="ARBA00005675"/>
    </source>
</evidence>
<dbReference type="PANTHER" id="PTHR43294:SF21">
    <property type="entry name" value="CATION TRANSPORTING ATPASE"/>
    <property type="match status" value="1"/>
</dbReference>
<keyword evidence="9 11" id="KW-0472">Membrane</keyword>
<evidence type="ECO:0000256" key="8">
    <source>
        <dbReference type="ARBA" id="ARBA00022989"/>
    </source>
</evidence>
<feature type="transmembrane region" description="Helical" evidence="11">
    <location>
        <begin position="750"/>
        <end position="774"/>
    </location>
</feature>
<dbReference type="SFLD" id="SFLDF00027">
    <property type="entry name" value="p-type_atpase"/>
    <property type="match status" value="1"/>
</dbReference>
<dbReference type="Pfam" id="PF00690">
    <property type="entry name" value="Cation_ATPase_N"/>
    <property type="match status" value="1"/>
</dbReference>
<feature type="domain" description="Cation-transporting P-type ATPase N-terminal" evidence="12">
    <location>
        <begin position="10"/>
        <end position="75"/>
    </location>
</feature>
<dbReference type="InterPro" id="IPR004014">
    <property type="entry name" value="ATPase_P-typ_cation-transptr_N"/>
</dbReference>
<dbReference type="PRINTS" id="PR00120">
    <property type="entry name" value="HATPASE"/>
</dbReference>
<evidence type="ECO:0000256" key="10">
    <source>
        <dbReference type="SAM" id="MobiDB-lite"/>
    </source>
</evidence>
<dbReference type="SFLD" id="SFLDS00003">
    <property type="entry name" value="Haloacid_Dehalogenase"/>
    <property type="match status" value="1"/>
</dbReference>
<evidence type="ECO:0000256" key="1">
    <source>
        <dbReference type="ARBA" id="ARBA00004651"/>
    </source>
</evidence>
<dbReference type="Gene3D" id="3.40.50.1000">
    <property type="entry name" value="HAD superfamily/HAD-like"/>
    <property type="match status" value="1"/>
</dbReference>
<dbReference type="SUPFAM" id="SSF81653">
    <property type="entry name" value="Calcium ATPase, transduction domain A"/>
    <property type="match status" value="1"/>
</dbReference>
<organism evidence="13 14">
    <name type="scientific">Clostridium facile</name>
    <dbReference type="NCBI Taxonomy" id="2763035"/>
    <lineage>
        <taxon>Bacteria</taxon>
        <taxon>Bacillati</taxon>
        <taxon>Bacillota</taxon>
        <taxon>Clostridia</taxon>
        <taxon>Eubacteriales</taxon>
        <taxon>Clostridiaceae</taxon>
        <taxon>Clostridium</taxon>
    </lineage>
</organism>
<dbReference type="InterPro" id="IPR001757">
    <property type="entry name" value="P_typ_ATPase"/>
</dbReference>
<evidence type="ECO:0000256" key="5">
    <source>
        <dbReference type="ARBA" id="ARBA00022741"/>
    </source>
</evidence>
<evidence type="ECO:0000313" key="14">
    <source>
        <dbReference type="Proteomes" id="UP000649151"/>
    </source>
</evidence>
<accession>A0ABR7IQP0</accession>
<dbReference type="PANTHER" id="PTHR43294">
    <property type="entry name" value="SODIUM/POTASSIUM-TRANSPORTING ATPASE SUBUNIT ALPHA"/>
    <property type="match status" value="1"/>
</dbReference>
<feature type="region of interest" description="Disordered" evidence="10">
    <location>
        <begin position="1"/>
        <end position="21"/>
    </location>
</feature>
<dbReference type="NCBIfam" id="TIGR01494">
    <property type="entry name" value="ATPase_P-type"/>
    <property type="match status" value="4"/>
</dbReference>
<name>A0ABR7IQP0_9CLOT</name>
<dbReference type="EMBL" id="JACOQK010000001">
    <property type="protein sequence ID" value="MBC5787459.1"/>
    <property type="molecule type" value="Genomic_DNA"/>
</dbReference>
<feature type="transmembrane region" description="Helical" evidence="11">
    <location>
        <begin position="682"/>
        <end position="703"/>
    </location>
</feature>
<evidence type="ECO:0000256" key="6">
    <source>
        <dbReference type="ARBA" id="ARBA00022840"/>
    </source>
</evidence>
<keyword evidence="8 11" id="KW-1133">Transmembrane helix</keyword>
<comment type="caution">
    <text evidence="13">The sequence shown here is derived from an EMBL/GenBank/DDBJ whole genome shotgun (WGS) entry which is preliminary data.</text>
</comment>
<dbReference type="SUPFAM" id="SSF56784">
    <property type="entry name" value="HAD-like"/>
    <property type="match status" value="1"/>
</dbReference>
<comment type="subcellular location">
    <subcellularLocation>
        <location evidence="1">Cell membrane</location>
        <topology evidence="1">Multi-pass membrane protein</topology>
    </subcellularLocation>
</comment>
<evidence type="ECO:0000256" key="3">
    <source>
        <dbReference type="ARBA" id="ARBA00022475"/>
    </source>
</evidence>
<dbReference type="InterPro" id="IPR023298">
    <property type="entry name" value="ATPase_P-typ_TM_dom_sf"/>
</dbReference>
<feature type="transmembrane region" description="Helical" evidence="11">
    <location>
        <begin position="79"/>
        <end position="98"/>
    </location>
</feature>
<dbReference type="InterPro" id="IPR008250">
    <property type="entry name" value="ATPase_P-typ_transduc_dom_A_sf"/>
</dbReference>
<dbReference type="PROSITE" id="PS00154">
    <property type="entry name" value="ATPASE_E1_E2"/>
    <property type="match status" value="1"/>
</dbReference>
<dbReference type="Pfam" id="PF00122">
    <property type="entry name" value="E1-E2_ATPase"/>
    <property type="match status" value="1"/>
</dbReference>
<feature type="transmembrane region" description="Helical" evidence="11">
    <location>
        <begin position="786"/>
        <end position="804"/>
    </location>
</feature>
<dbReference type="Gene3D" id="3.40.1110.10">
    <property type="entry name" value="Calcium-transporting ATPase, cytoplasmic domain N"/>
    <property type="match status" value="1"/>
</dbReference>
<evidence type="ECO:0000256" key="9">
    <source>
        <dbReference type="ARBA" id="ARBA00023136"/>
    </source>
</evidence>
<keyword evidence="7" id="KW-1278">Translocase</keyword>
<proteinExistence type="inferred from homology"/>
<dbReference type="InterPro" id="IPR006068">
    <property type="entry name" value="ATPase_P-typ_cation-transptr_C"/>
</dbReference>
<dbReference type="InterPro" id="IPR036412">
    <property type="entry name" value="HAD-like_sf"/>
</dbReference>
<evidence type="ECO:0000259" key="12">
    <source>
        <dbReference type="SMART" id="SM00831"/>
    </source>
</evidence>
<feature type="transmembrane region" description="Helical" evidence="11">
    <location>
        <begin position="266"/>
        <end position="296"/>
    </location>
</feature>
<dbReference type="InterPro" id="IPR023214">
    <property type="entry name" value="HAD_sf"/>
</dbReference>
<feature type="transmembrane region" description="Helical" evidence="11">
    <location>
        <begin position="855"/>
        <end position="878"/>
    </location>
</feature>
<evidence type="ECO:0000256" key="11">
    <source>
        <dbReference type="SAM" id="Phobius"/>
    </source>
</evidence>
<keyword evidence="3" id="KW-1003">Cell membrane</keyword>
<sequence length="896" mass="97618">MNRDLSEPTPIRQQPALEKKGLTSAQAERLLASYGENRLKSGKKVKALPIFVSQFRDALVMILLISTAASIFMGELVEAISIAVIVLANAIMGFIQEFKTEKTLETLKQMSAPMAKVYRNGELVRLETEKLVPGDVIEIEAGDRIPADAILLESVSLQTDESVLTGESVPVHKQENSSATLENKLNQPYLVYMGTTVTKGHGKAQIISTGMSTQMGKIAHMLSEIKEDLTPLQNKLNELGKLIGIGCLAVSAIVAVAGLLRGEPLMQMIITGVSLAVAAVPEGLPAIVTISLALAVKRMIRRKALIRKLHAVETLGCTGVICSDKTGTLTENKMTVQQLITFNQSVEISHDNQFIEQGVPIKPTSNPTYKRILEICVLCNNAQLQHSHQKGKSGWKAVGEPTETALLLAAAKAGITSESLKTEYVRMEEIPFDSTRKCMSVIVKDKAGREWIFTKGAYDVILEKSSRIQQGNTAAMITPADKKRLEQQNNKMAGSGMRVLGFAYAPVSGTPQEKNLIFLGLSGMMDPPRKEAKQAVITCRKAGVKTVMITGDHKLTACAIAKQIGIYQKGDLCLTGRELEKMSDQDLDHVVQKVTVFARVSPSHKLKIVRSLKRKGNVIAMTGDGVNDAPAIKEANIGVSMGITGSDVTKQAADVILLDDNFSTLVAAIEEGRVIYQNIRKFIRYLLSCNIGEVLTMFAGMLMGMPVPLLPMQILLVNLVTDGLPAISLGLDPAEKDVMKQRPRHPEESIFAHGLVYTIIFRGVLIGLTTLTVFITMFRMTLSVDAARTGAFFTLVLTQLIHVFECKSETKSIFSIPLFNNMKLVGSVLISAIIVLLAIYLPQCNLLFRTVPLSGIQLLLCFGISMVVPICNAIFLAVKKSFHKKDMLIATPEQAE</sequence>
<evidence type="ECO:0000256" key="7">
    <source>
        <dbReference type="ARBA" id="ARBA00022967"/>
    </source>
</evidence>
<dbReference type="SUPFAM" id="SSF81665">
    <property type="entry name" value="Calcium ATPase, transmembrane domain M"/>
    <property type="match status" value="1"/>
</dbReference>
<dbReference type="Gene3D" id="1.20.1110.10">
    <property type="entry name" value="Calcium-transporting ATPase, transmembrane domain"/>
    <property type="match status" value="1"/>
</dbReference>